<dbReference type="RefSeq" id="WP_089746599.1">
    <property type="nucleotide sequence ID" value="NZ_FOGF01000016.1"/>
</dbReference>
<dbReference type="Proteomes" id="UP000198556">
    <property type="component" value="Unassembled WGS sequence"/>
</dbReference>
<reference evidence="2 3" key="1">
    <citation type="submission" date="2016-10" db="EMBL/GenBank/DDBJ databases">
        <authorList>
            <person name="de Groot N.N."/>
        </authorList>
    </citation>
    <scope>NUCLEOTIDE SEQUENCE [LARGE SCALE GENOMIC DNA]</scope>
    <source>
        <strain evidence="2 3">DSM 15827</strain>
    </source>
</reference>
<feature type="transmembrane region" description="Helical" evidence="1">
    <location>
        <begin position="135"/>
        <end position="157"/>
    </location>
</feature>
<keyword evidence="3" id="KW-1185">Reference proteome</keyword>
<feature type="transmembrane region" description="Helical" evidence="1">
    <location>
        <begin position="12"/>
        <end position="35"/>
    </location>
</feature>
<sequence>MDEMTSKKIKSLKNWAVFLIIVNTIALVSGISGLFQNLTVDINQQMEIYKSMPESVQQTVRHGLEVSSSPAIISLNAVQLIFVAALIFFLFGFIRTAKRGELPEVTAIYVGFAKLSFTIIFGIIQGFMLDSSFGIAFWTSFTTIIIGSVIGFIIYGLMLSKYNKVKSVIE</sequence>
<dbReference type="AlphaFoldDB" id="A0A1H9KZD0"/>
<evidence type="ECO:0000313" key="2">
    <source>
        <dbReference type="EMBL" id="SER04506.1"/>
    </source>
</evidence>
<evidence type="ECO:0000313" key="3">
    <source>
        <dbReference type="Proteomes" id="UP000198556"/>
    </source>
</evidence>
<protein>
    <submittedName>
        <fullName evidence="2">Uncharacterized protein</fullName>
    </submittedName>
</protein>
<dbReference type="EMBL" id="FOGF01000016">
    <property type="protein sequence ID" value="SER04506.1"/>
    <property type="molecule type" value="Genomic_DNA"/>
</dbReference>
<evidence type="ECO:0000256" key="1">
    <source>
        <dbReference type="SAM" id="Phobius"/>
    </source>
</evidence>
<name>A0A1H9KZD0_9LACT</name>
<keyword evidence="1" id="KW-0812">Transmembrane</keyword>
<feature type="transmembrane region" description="Helical" evidence="1">
    <location>
        <begin position="71"/>
        <end position="94"/>
    </location>
</feature>
<keyword evidence="1" id="KW-0472">Membrane</keyword>
<feature type="transmembrane region" description="Helical" evidence="1">
    <location>
        <begin position="106"/>
        <end position="129"/>
    </location>
</feature>
<gene>
    <name evidence="2" type="ORF">SAMN05421767_11627</name>
</gene>
<keyword evidence="1" id="KW-1133">Transmembrane helix</keyword>
<dbReference type="STRING" id="137733.SAMN05421767_11627"/>
<accession>A0A1H9KZD0</accession>
<proteinExistence type="predicted"/>
<organism evidence="2 3">
    <name type="scientific">Granulicatella balaenopterae</name>
    <dbReference type="NCBI Taxonomy" id="137733"/>
    <lineage>
        <taxon>Bacteria</taxon>
        <taxon>Bacillati</taxon>
        <taxon>Bacillota</taxon>
        <taxon>Bacilli</taxon>
        <taxon>Lactobacillales</taxon>
        <taxon>Carnobacteriaceae</taxon>
        <taxon>Granulicatella</taxon>
    </lineage>
</organism>